<proteinExistence type="predicted"/>
<organism evidence="2 3">
    <name type="scientific">Catenulispora subtropica</name>
    <dbReference type="NCBI Taxonomy" id="450798"/>
    <lineage>
        <taxon>Bacteria</taxon>
        <taxon>Bacillati</taxon>
        <taxon>Actinomycetota</taxon>
        <taxon>Actinomycetes</taxon>
        <taxon>Catenulisporales</taxon>
        <taxon>Catenulisporaceae</taxon>
        <taxon>Catenulispora</taxon>
    </lineage>
</organism>
<dbReference type="RefSeq" id="WP_344660271.1">
    <property type="nucleotide sequence ID" value="NZ_BAAAQM010000038.1"/>
</dbReference>
<name>A0ABN2SJV0_9ACTN</name>
<keyword evidence="3" id="KW-1185">Reference proteome</keyword>
<dbReference type="Pfam" id="PF01869">
    <property type="entry name" value="BcrAD_BadFG"/>
    <property type="match status" value="1"/>
</dbReference>
<comment type="caution">
    <text evidence="2">The sequence shown here is derived from an EMBL/GenBank/DDBJ whole genome shotgun (WGS) entry which is preliminary data.</text>
</comment>
<evidence type="ECO:0000313" key="3">
    <source>
        <dbReference type="Proteomes" id="UP001499854"/>
    </source>
</evidence>
<evidence type="ECO:0000259" key="1">
    <source>
        <dbReference type="Pfam" id="PF01869"/>
    </source>
</evidence>
<sequence length="327" mass="32945">MGRAVRLLAVDGGNSKTDVVLADRDGRVLRRVRSGSFRPQVTGVGAALDALGEAIAEALDGADGVVGQLSAFVAGADLPAEEAVLAEAFAARGWAERVHVANDTFAVLHAGSRSGTGVAVVCGTGINCVGLAADGRVARFPALGAISGDWGGGIDLGAGALWHAARAEDGRGPETVLRTAVAEYFGRASVAEVTEALHTGALHHAALPGLARPLFDAATAGDAVALALVDRLAEEIVAMGVTALRRLDLLDDPAEVVLGGGILAAGHPRLAARVAAGFAGVAPRAVLRTVDLPPVAGAALHALGVLHQNPDTLRAARERLLDECGAS</sequence>
<dbReference type="PANTHER" id="PTHR43190:SF3">
    <property type="entry name" value="N-ACETYL-D-GLUCOSAMINE KINASE"/>
    <property type="match status" value="1"/>
</dbReference>
<accession>A0ABN2SJV0</accession>
<dbReference type="EMBL" id="BAAAQM010000038">
    <property type="protein sequence ID" value="GAA1987336.1"/>
    <property type="molecule type" value="Genomic_DNA"/>
</dbReference>
<feature type="domain" description="ATPase BadF/BadG/BcrA/BcrD type" evidence="1">
    <location>
        <begin position="10"/>
        <end position="301"/>
    </location>
</feature>
<protein>
    <submittedName>
        <fullName evidence="2">BadF/BadG/BcrA/BcrD ATPase family protein</fullName>
    </submittedName>
</protein>
<dbReference type="Proteomes" id="UP001499854">
    <property type="component" value="Unassembled WGS sequence"/>
</dbReference>
<reference evidence="2 3" key="1">
    <citation type="journal article" date="2019" name="Int. J. Syst. Evol. Microbiol.">
        <title>The Global Catalogue of Microorganisms (GCM) 10K type strain sequencing project: providing services to taxonomists for standard genome sequencing and annotation.</title>
        <authorList>
            <consortium name="The Broad Institute Genomics Platform"/>
            <consortium name="The Broad Institute Genome Sequencing Center for Infectious Disease"/>
            <person name="Wu L."/>
            <person name="Ma J."/>
        </authorList>
    </citation>
    <scope>NUCLEOTIDE SEQUENCE [LARGE SCALE GENOMIC DNA]</scope>
    <source>
        <strain evidence="2 3">JCM 16013</strain>
    </source>
</reference>
<evidence type="ECO:0000313" key="2">
    <source>
        <dbReference type="EMBL" id="GAA1987336.1"/>
    </source>
</evidence>
<dbReference type="SUPFAM" id="SSF53067">
    <property type="entry name" value="Actin-like ATPase domain"/>
    <property type="match status" value="2"/>
</dbReference>
<dbReference type="InterPro" id="IPR002731">
    <property type="entry name" value="ATPase_BadF"/>
</dbReference>
<dbReference type="Gene3D" id="3.30.420.40">
    <property type="match status" value="2"/>
</dbReference>
<gene>
    <name evidence="2" type="ORF">GCM10009838_57620</name>
</gene>
<dbReference type="InterPro" id="IPR043129">
    <property type="entry name" value="ATPase_NBD"/>
</dbReference>
<dbReference type="PANTHER" id="PTHR43190">
    <property type="entry name" value="N-ACETYL-D-GLUCOSAMINE KINASE"/>
    <property type="match status" value="1"/>
</dbReference>
<dbReference type="InterPro" id="IPR052519">
    <property type="entry name" value="Euk-type_GlcNAc_Kinase"/>
</dbReference>